<dbReference type="RefSeq" id="WP_268249385.1">
    <property type="nucleotide sequence ID" value="NZ_BMQP01000043.1"/>
</dbReference>
<dbReference type="EMBL" id="BOOI01000064">
    <property type="protein sequence ID" value="GIH87639.1"/>
    <property type="molecule type" value="Genomic_DNA"/>
</dbReference>
<keyword evidence="2" id="KW-1185">Reference proteome</keyword>
<organism evidence="1 2">
    <name type="scientific">Planobispora rosea</name>
    <dbReference type="NCBI Taxonomy" id="35762"/>
    <lineage>
        <taxon>Bacteria</taxon>
        <taxon>Bacillati</taxon>
        <taxon>Actinomycetota</taxon>
        <taxon>Actinomycetes</taxon>
        <taxon>Streptosporangiales</taxon>
        <taxon>Streptosporangiaceae</taxon>
        <taxon>Planobispora</taxon>
    </lineage>
</organism>
<reference evidence="1" key="1">
    <citation type="submission" date="2021-01" db="EMBL/GenBank/DDBJ databases">
        <title>Whole genome shotgun sequence of Planobispora rosea NBRC 15558.</title>
        <authorList>
            <person name="Komaki H."/>
            <person name="Tamura T."/>
        </authorList>
    </citation>
    <scope>NUCLEOTIDE SEQUENCE</scope>
    <source>
        <strain evidence="1">NBRC 15558</strain>
    </source>
</reference>
<dbReference type="Proteomes" id="UP000655044">
    <property type="component" value="Unassembled WGS sequence"/>
</dbReference>
<accession>A0A8J3S9P8</accession>
<name>A0A8J3S9P8_PLARO</name>
<evidence type="ECO:0000313" key="2">
    <source>
        <dbReference type="Proteomes" id="UP000655044"/>
    </source>
</evidence>
<protein>
    <submittedName>
        <fullName evidence="1">Uncharacterized protein</fullName>
    </submittedName>
</protein>
<dbReference type="AlphaFoldDB" id="A0A8J3S9P8"/>
<evidence type="ECO:0000313" key="1">
    <source>
        <dbReference type="EMBL" id="GIH87639.1"/>
    </source>
</evidence>
<comment type="caution">
    <text evidence="1">The sequence shown here is derived from an EMBL/GenBank/DDBJ whole genome shotgun (WGS) entry which is preliminary data.</text>
</comment>
<gene>
    <name evidence="1" type="ORF">Pro02_60470</name>
</gene>
<sequence>MFHVYEFDDTTRTYVPMGIERERLKLVRPFPIDIPLKRLIV</sequence>
<proteinExistence type="predicted"/>